<dbReference type="EnsemblPlants" id="evm.model.08.651">
    <property type="protein sequence ID" value="cds.evm.model.08.651"/>
    <property type="gene ID" value="evm.TU.08.651"/>
</dbReference>
<keyword evidence="3" id="KW-1185">Reference proteome</keyword>
<dbReference type="AlphaFoldDB" id="A0A803QBY1"/>
<evidence type="ECO:0000313" key="2">
    <source>
        <dbReference type="EnsemblPlants" id="cds.evm.model.08.651"/>
    </source>
</evidence>
<dbReference type="Gramene" id="evm.model.08.651">
    <property type="protein sequence ID" value="cds.evm.model.08.651"/>
    <property type="gene ID" value="evm.TU.08.651"/>
</dbReference>
<organism evidence="2 3">
    <name type="scientific">Cannabis sativa</name>
    <name type="common">Hemp</name>
    <name type="synonym">Marijuana</name>
    <dbReference type="NCBI Taxonomy" id="3483"/>
    <lineage>
        <taxon>Eukaryota</taxon>
        <taxon>Viridiplantae</taxon>
        <taxon>Streptophyta</taxon>
        <taxon>Embryophyta</taxon>
        <taxon>Tracheophyta</taxon>
        <taxon>Spermatophyta</taxon>
        <taxon>Magnoliopsida</taxon>
        <taxon>eudicotyledons</taxon>
        <taxon>Gunneridae</taxon>
        <taxon>Pentapetalae</taxon>
        <taxon>rosids</taxon>
        <taxon>fabids</taxon>
        <taxon>Rosales</taxon>
        <taxon>Cannabaceae</taxon>
        <taxon>Cannabis</taxon>
    </lineage>
</organism>
<evidence type="ECO:0000256" key="1">
    <source>
        <dbReference type="SAM" id="MobiDB-lite"/>
    </source>
</evidence>
<reference evidence="2" key="2">
    <citation type="submission" date="2021-03" db="UniProtKB">
        <authorList>
            <consortium name="EnsemblPlants"/>
        </authorList>
    </citation>
    <scope>IDENTIFICATION</scope>
</reference>
<feature type="region of interest" description="Disordered" evidence="1">
    <location>
        <begin position="75"/>
        <end position="131"/>
    </location>
</feature>
<proteinExistence type="predicted"/>
<dbReference type="Proteomes" id="UP000596661">
    <property type="component" value="Chromosome 8"/>
</dbReference>
<name>A0A803QBY1_CANSA</name>
<evidence type="ECO:0000313" key="3">
    <source>
        <dbReference type="Proteomes" id="UP000596661"/>
    </source>
</evidence>
<feature type="compositionally biased region" description="Acidic residues" evidence="1">
    <location>
        <begin position="102"/>
        <end position="113"/>
    </location>
</feature>
<reference evidence="2" key="1">
    <citation type="submission" date="2018-11" db="EMBL/GenBank/DDBJ databases">
        <authorList>
            <person name="Grassa J C."/>
        </authorList>
    </citation>
    <scope>NUCLEOTIDE SEQUENCE [LARGE SCALE GENOMIC DNA]</scope>
</reference>
<protein>
    <submittedName>
        <fullName evidence="2">Uncharacterized protein</fullName>
    </submittedName>
</protein>
<accession>A0A803QBY1</accession>
<sequence>MFVALPSFSPSLISSMQVALGAESSDVKFDLEEVVPDRRRRVVGVPVAEGACLGDGQVLNLDDDVPLSHITQKLERKERGQASKGHACPLATSRDKGKAVVEDFDSSSSEGDDISSTMRGLTMGASHEPTR</sequence>
<dbReference type="EMBL" id="UZAU01000689">
    <property type="status" value="NOT_ANNOTATED_CDS"/>
    <property type="molecule type" value="Genomic_DNA"/>
</dbReference>